<dbReference type="Proteomes" id="UP000013827">
    <property type="component" value="Unassembled WGS sequence"/>
</dbReference>
<organism evidence="5 6">
    <name type="scientific">Emiliania huxleyi (strain CCMP1516)</name>
    <dbReference type="NCBI Taxonomy" id="280463"/>
    <lineage>
        <taxon>Eukaryota</taxon>
        <taxon>Haptista</taxon>
        <taxon>Haptophyta</taxon>
        <taxon>Prymnesiophyceae</taxon>
        <taxon>Isochrysidales</taxon>
        <taxon>Noelaerhabdaceae</taxon>
        <taxon>Emiliania</taxon>
    </lineage>
</organism>
<reference evidence="5" key="2">
    <citation type="submission" date="2024-10" db="UniProtKB">
        <authorList>
            <consortium name="EnsemblProtists"/>
        </authorList>
    </citation>
    <scope>IDENTIFICATION</scope>
</reference>
<evidence type="ECO:0008006" key="7">
    <source>
        <dbReference type="Google" id="ProtNLM"/>
    </source>
</evidence>
<protein>
    <recommendedName>
        <fullName evidence="7">Glycoside hydrolase family 1 protein</fullName>
    </recommendedName>
</protein>
<dbReference type="PRINTS" id="PR00131">
    <property type="entry name" value="GLHYDRLASE1"/>
</dbReference>
<dbReference type="KEGG" id="ehx:EMIHUDRAFT_97353"/>
<sequence>MSRASRHECAVVRPRCRAHPPAVALVPYGGWTSRSLVDYFITFSNDVLGALGADIEYLVTFNEPTIFIMLTHCSGIWPPGPKKSTAQGLQCLTPVVGDYARAIANIEAAHRAVYRSFSNTDLQIGVAHNVGFNVAEHVWDEAATAVAKALLKFSFIDSIKDSLDFCGLNYYGKEITRGGSVAIRDDEEYSESGRVVYPAGLYLLLKDFHDRYRNDARSTIQRYIITENGISDASDVMRPAYIIEHLLAVAQARREGVPVAGYLHWTVIDNWEWADGYCPKFGLVEVDRLNDLQRRKRPSFHLYRQIATSRRITGAQRQEAWRAVKNAAETGASHLFCRASDGQTGLDEPVPRPFSAKDWRFDARHLHEEWQWPFGAEKLSEKWWFSSDPPRP</sequence>
<dbReference type="InterPro" id="IPR017853">
    <property type="entry name" value="GH"/>
</dbReference>
<evidence type="ECO:0000313" key="6">
    <source>
        <dbReference type="Proteomes" id="UP000013827"/>
    </source>
</evidence>
<dbReference type="GeneID" id="17251617"/>
<evidence type="ECO:0000256" key="3">
    <source>
        <dbReference type="ARBA" id="ARBA00023295"/>
    </source>
</evidence>
<accession>A0A0D3I2J0</accession>
<dbReference type="PANTHER" id="PTHR10353:SF209">
    <property type="entry name" value="GALACTOLIPID GALACTOSYLTRANSFERASE SFR2, CHLOROPLASTIC"/>
    <property type="match status" value="1"/>
</dbReference>
<dbReference type="SUPFAM" id="SSF51445">
    <property type="entry name" value="(Trans)glycosidases"/>
    <property type="match status" value="1"/>
</dbReference>
<dbReference type="GO" id="GO:0008422">
    <property type="term" value="F:beta-glucosidase activity"/>
    <property type="evidence" value="ECO:0007669"/>
    <property type="project" value="TreeGrafter"/>
</dbReference>
<reference evidence="6" key="1">
    <citation type="journal article" date="2013" name="Nature">
        <title>Pan genome of the phytoplankton Emiliania underpins its global distribution.</title>
        <authorList>
            <person name="Read B.A."/>
            <person name="Kegel J."/>
            <person name="Klute M.J."/>
            <person name="Kuo A."/>
            <person name="Lefebvre S.C."/>
            <person name="Maumus F."/>
            <person name="Mayer C."/>
            <person name="Miller J."/>
            <person name="Monier A."/>
            <person name="Salamov A."/>
            <person name="Young J."/>
            <person name="Aguilar M."/>
            <person name="Claverie J.M."/>
            <person name="Frickenhaus S."/>
            <person name="Gonzalez K."/>
            <person name="Herman E.K."/>
            <person name="Lin Y.C."/>
            <person name="Napier J."/>
            <person name="Ogata H."/>
            <person name="Sarno A.F."/>
            <person name="Shmutz J."/>
            <person name="Schroeder D."/>
            <person name="de Vargas C."/>
            <person name="Verret F."/>
            <person name="von Dassow P."/>
            <person name="Valentin K."/>
            <person name="Van de Peer Y."/>
            <person name="Wheeler G."/>
            <person name="Dacks J.B."/>
            <person name="Delwiche C.F."/>
            <person name="Dyhrman S.T."/>
            <person name="Glockner G."/>
            <person name="John U."/>
            <person name="Richards T."/>
            <person name="Worden A.Z."/>
            <person name="Zhang X."/>
            <person name="Grigoriev I.V."/>
            <person name="Allen A.E."/>
            <person name="Bidle K."/>
            <person name="Borodovsky M."/>
            <person name="Bowler C."/>
            <person name="Brownlee C."/>
            <person name="Cock J.M."/>
            <person name="Elias M."/>
            <person name="Gladyshev V.N."/>
            <person name="Groth M."/>
            <person name="Guda C."/>
            <person name="Hadaegh A."/>
            <person name="Iglesias-Rodriguez M.D."/>
            <person name="Jenkins J."/>
            <person name="Jones B.M."/>
            <person name="Lawson T."/>
            <person name="Leese F."/>
            <person name="Lindquist E."/>
            <person name="Lobanov A."/>
            <person name="Lomsadze A."/>
            <person name="Malik S.B."/>
            <person name="Marsh M.E."/>
            <person name="Mackinder L."/>
            <person name="Mock T."/>
            <person name="Mueller-Roeber B."/>
            <person name="Pagarete A."/>
            <person name="Parker M."/>
            <person name="Probert I."/>
            <person name="Quesneville H."/>
            <person name="Raines C."/>
            <person name="Rensing S.A."/>
            <person name="Riano-Pachon D.M."/>
            <person name="Richier S."/>
            <person name="Rokitta S."/>
            <person name="Shiraiwa Y."/>
            <person name="Soanes D.M."/>
            <person name="van der Giezen M."/>
            <person name="Wahlund T.M."/>
            <person name="Williams B."/>
            <person name="Wilson W."/>
            <person name="Wolfe G."/>
            <person name="Wurch L.L."/>
        </authorList>
    </citation>
    <scope>NUCLEOTIDE SEQUENCE</scope>
</reference>
<proteinExistence type="inferred from homology"/>
<dbReference type="GO" id="GO:0005975">
    <property type="term" value="P:carbohydrate metabolic process"/>
    <property type="evidence" value="ECO:0007669"/>
    <property type="project" value="InterPro"/>
</dbReference>
<name>A0A0D3I2J0_EMIH1</name>
<keyword evidence="6" id="KW-1185">Reference proteome</keyword>
<evidence type="ECO:0000256" key="2">
    <source>
        <dbReference type="ARBA" id="ARBA00022801"/>
    </source>
</evidence>
<keyword evidence="3" id="KW-0326">Glycosidase</keyword>
<dbReference type="PaxDb" id="2903-EOD05475"/>
<dbReference type="InterPro" id="IPR001360">
    <property type="entry name" value="Glyco_hydro_1"/>
</dbReference>
<dbReference type="RefSeq" id="XP_005757904.1">
    <property type="nucleotide sequence ID" value="XM_005757847.1"/>
</dbReference>
<dbReference type="Gene3D" id="3.20.20.80">
    <property type="entry name" value="Glycosidases"/>
    <property type="match status" value="1"/>
</dbReference>
<keyword evidence="2" id="KW-0378">Hydrolase</keyword>
<dbReference type="STRING" id="2903.R1CT71"/>
<comment type="similarity">
    <text evidence="1 4">Belongs to the glycosyl hydrolase 1 family.</text>
</comment>
<dbReference type="eggNOG" id="KOG0626">
    <property type="taxonomic scope" value="Eukaryota"/>
</dbReference>
<dbReference type="AlphaFoldDB" id="A0A0D3I2J0"/>
<evidence type="ECO:0000256" key="1">
    <source>
        <dbReference type="ARBA" id="ARBA00010838"/>
    </source>
</evidence>
<dbReference type="PANTHER" id="PTHR10353">
    <property type="entry name" value="GLYCOSYL HYDROLASE"/>
    <property type="match status" value="1"/>
</dbReference>
<dbReference type="HOGENOM" id="CLU_001859_11_0_1"/>
<evidence type="ECO:0000313" key="5">
    <source>
        <dbReference type="EnsemblProtists" id="EOD05475"/>
    </source>
</evidence>
<dbReference type="EnsemblProtists" id="EOD05475">
    <property type="protein sequence ID" value="EOD05475"/>
    <property type="gene ID" value="EMIHUDRAFT_97353"/>
</dbReference>
<dbReference type="Pfam" id="PF00232">
    <property type="entry name" value="Glyco_hydro_1"/>
    <property type="match status" value="2"/>
</dbReference>
<evidence type="ECO:0000256" key="4">
    <source>
        <dbReference type="RuleBase" id="RU003690"/>
    </source>
</evidence>